<keyword evidence="4" id="KW-1185">Reference proteome</keyword>
<evidence type="ECO:0000313" key="3">
    <source>
        <dbReference type="EMBL" id="THD84733.1"/>
    </source>
</evidence>
<dbReference type="EMBL" id="SSND01000001">
    <property type="protein sequence ID" value="THD84733.1"/>
    <property type="molecule type" value="Genomic_DNA"/>
</dbReference>
<keyword evidence="3" id="KW-0489">Methyltransferase</keyword>
<evidence type="ECO:0000313" key="4">
    <source>
        <dbReference type="Proteomes" id="UP000309450"/>
    </source>
</evidence>
<feature type="domain" description="CobE/GbiG C-terminal" evidence="2">
    <location>
        <begin position="2"/>
        <end position="118"/>
    </location>
</feature>
<dbReference type="Pfam" id="PF01890">
    <property type="entry name" value="CbiG_C"/>
    <property type="match status" value="1"/>
</dbReference>
<evidence type="ECO:0000256" key="1">
    <source>
        <dbReference type="SAM" id="SignalP"/>
    </source>
</evidence>
<dbReference type="Proteomes" id="UP000309450">
    <property type="component" value="Unassembled WGS sequence"/>
</dbReference>
<keyword evidence="3" id="KW-0808">Transferase</keyword>
<dbReference type="InterPro" id="IPR002750">
    <property type="entry name" value="CobE/GbiG_C"/>
</dbReference>
<reference evidence="3 4" key="1">
    <citation type="submission" date="2019-04" db="EMBL/GenBank/DDBJ databases">
        <title>Draft genome sequence of Gemmobacter aestuarii sp. nov.</title>
        <authorList>
            <person name="Hameed A."/>
            <person name="Lin S.-Y."/>
            <person name="Shahina M."/>
            <person name="Lai W.-A."/>
            <person name="Young C.-C."/>
        </authorList>
    </citation>
    <scope>NUCLEOTIDE SEQUENCE [LARGE SCALE GENOMIC DNA]</scope>
    <source>
        <strain evidence="3 4">CC-PW-75</strain>
    </source>
</reference>
<dbReference type="AlphaFoldDB" id="A0A4S3MRN1"/>
<dbReference type="GO" id="GO:0032259">
    <property type="term" value="P:methylation"/>
    <property type="evidence" value="ECO:0007669"/>
    <property type="project" value="UniProtKB-KW"/>
</dbReference>
<dbReference type="RefSeq" id="WP_136393114.1">
    <property type="nucleotide sequence ID" value="NZ_SSND01000001.1"/>
</dbReference>
<sequence>MIVAGIGFRAAATAEALAAALAALGPDAPMPEALATAAEKADAAALRVLAARMGLPVVSVPASRLSGVKTPTRSERVKERFGTGSLAEAAALAAAGPGARIIAGRVTSPCGMATAALAEGDGREGDGA</sequence>
<feature type="chain" id="PRO_5020260330" evidence="1">
    <location>
        <begin position="19"/>
        <end position="128"/>
    </location>
</feature>
<keyword evidence="1" id="KW-0732">Signal</keyword>
<accession>A0A4S3MRN1</accession>
<dbReference type="SUPFAM" id="SSF159664">
    <property type="entry name" value="CobE/GbiG C-terminal domain-like"/>
    <property type="match status" value="1"/>
</dbReference>
<dbReference type="InterPro" id="IPR036518">
    <property type="entry name" value="CobE/GbiG_C_sf"/>
</dbReference>
<gene>
    <name evidence="3" type="ORF">E7811_03095</name>
</gene>
<name>A0A4S3MRN1_9RHOB</name>
<organism evidence="3 4">
    <name type="scientific">Aliigemmobacter aestuarii</name>
    <dbReference type="NCBI Taxonomy" id="1445661"/>
    <lineage>
        <taxon>Bacteria</taxon>
        <taxon>Pseudomonadati</taxon>
        <taxon>Pseudomonadota</taxon>
        <taxon>Alphaproteobacteria</taxon>
        <taxon>Rhodobacterales</taxon>
        <taxon>Paracoccaceae</taxon>
        <taxon>Aliigemmobacter</taxon>
    </lineage>
</organism>
<proteinExistence type="predicted"/>
<protein>
    <submittedName>
        <fullName evidence="3">Precorrin methylase</fullName>
    </submittedName>
</protein>
<evidence type="ECO:0000259" key="2">
    <source>
        <dbReference type="Pfam" id="PF01890"/>
    </source>
</evidence>
<dbReference type="Gene3D" id="3.30.420.180">
    <property type="entry name" value="CobE/GbiG C-terminal domain"/>
    <property type="match status" value="1"/>
</dbReference>
<dbReference type="GO" id="GO:0009236">
    <property type="term" value="P:cobalamin biosynthetic process"/>
    <property type="evidence" value="ECO:0007669"/>
    <property type="project" value="InterPro"/>
</dbReference>
<dbReference type="OrthoDB" id="7665855at2"/>
<dbReference type="GO" id="GO:0008168">
    <property type="term" value="F:methyltransferase activity"/>
    <property type="evidence" value="ECO:0007669"/>
    <property type="project" value="UniProtKB-KW"/>
</dbReference>
<comment type="caution">
    <text evidence="3">The sequence shown here is derived from an EMBL/GenBank/DDBJ whole genome shotgun (WGS) entry which is preliminary data.</text>
</comment>
<feature type="signal peptide" evidence="1">
    <location>
        <begin position="1"/>
        <end position="18"/>
    </location>
</feature>